<dbReference type="Gene3D" id="3.20.20.450">
    <property type="entry name" value="EAL domain"/>
    <property type="match status" value="1"/>
</dbReference>
<dbReference type="Pfam" id="PF00563">
    <property type="entry name" value="EAL"/>
    <property type="match status" value="1"/>
</dbReference>
<dbReference type="STRING" id="1192868.GCA_000304395_01729"/>
<evidence type="ECO:0000313" key="3">
    <source>
        <dbReference type="Proteomes" id="UP000245396"/>
    </source>
</evidence>
<dbReference type="SMART" id="SM00052">
    <property type="entry name" value="EAL"/>
    <property type="match status" value="1"/>
</dbReference>
<keyword evidence="3" id="KW-1185">Reference proteome</keyword>
<proteinExistence type="predicted"/>
<organism evidence="2 3">
    <name type="scientific">Pseudaminobacter salicylatoxidans</name>
    <dbReference type="NCBI Taxonomy" id="93369"/>
    <lineage>
        <taxon>Bacteria</taxon>
        <taxon>Pseudomonadati</taxon>
        <taxon>Pseudomonadota</taxon>
        <taxon>Alphaproteobacteria</taxon>
        <taxon>Hyphomicrobiales</taxon>
        <taxon>Phyllobacteriaceae</taxon>
        <taxon>Pseudaminobacter</taxon>
    </lineage>
</organism>
<evidence type="ECO:0000313" key="2">
    <source>
        <dbReference type="EMBL" id="PWJ80539.1"/>
    </source>
</evidence>
<protein>
    <submittedName>
        <fullName evidence="2">EAL domain-containing protein (Putative c-di-GMP-specific phosphodiesterase class I)</fullName>
    </submittedName>
</protein>
<dbReference type="EMBL" id="QGGG01000012">
    <property type="protein sequence ID" value="PWJ80539.1"/>
    <property type="molecule type" value="Genomic_DNA"/>
</dbReference>
<dbReference type="InterPro" id="IPR035919">
    <property type="entry name" value="EAL_sf"/>
</dbReference>
<dbReference type="AlphaFoldDB" id="A0A316CLA3"/>
<comment type="caution">
    <text evidence="2">The sequence shown here is derived from an EMBL/GenBank/DDBJ whole genome shotgun (WGS) entry which is preliminary data.</text>
</comment>
<name>A0A316CLA3_PSESE</name>
<dbReference type="OrthoDB" id="1673646at2"/>
<gene>
    <name evidence="2" type="ORF">C7441_11280</name>
</gene>
<feature type="domain" description="EAL" evidence="1">
    <location>
        <begin position="3"/>
        <end position="246"/>
    </location>
</feature>
<reference evidence="2 3" key="1">
    <citation type="submission" date="2018-05" db="EMBL/GenBank/DDBJ databases">
        <title>Genomic Encyclopedia of Type Strains, Phase IV (KMG-IV): sequencing the most valuable type-strain genomes for metagenomic binning, comparative biology and taxonomic classification.</title>
        <authorList>
            <person name="Goeker M."/>
        </authorList>
    </citation>
    <scope>NUCLEOTIDE SEQUENCE [LARGE SCALE GENOMIC DNA]</scope>
    <source>
        <strain evidence="2 3">DSM 6986</strain>
    </source>
</reference>
<dbReference type="SUPFAM" id="SSF141868">
    <property type="entry name" value="EAL domain-like"/>
    <property type="match status" value="1"/>
</dbReference>
<accession>A0A316CLA3</accession>
<evidence type="ECO:0000259" key="1">
    <source>
        <dbReference type="SMART" id="SM00052"/>
    </source>
</evidence>
<sequence length="269" mass="28471">MMQDHYLPAVIDQAIRVDELDIATGIVGGFRMACAYQPIFSRYSNFLRPSGLAGIAGPVPADAFAAATVQDADFAAILGMALLIRNYGHTGIAGLDLHVSCSLDRIANLLPLLDSPSTAGWEDVALGPEKLVCEIAGDAEPSCEILDALEELSWKGVRMACVFGGAQPLTTTVDADVIRLERAWFRKICAEPTARLLGSMISVWHSRGLKVLVDGIGTAAQLRIALDANADHFQGDFLASAAPAGAIFDDRPVPISAILDDGKAISLRG</sequence>
<dbReference type="RefSeq" id="WP_109613825.1">
    <property type="nucleotide sequence ID" value="NZ_QGGG01000012.1"/>
</dbReference>
<dbReference type="Proteomes" id="UP000245396">
    <property type="component" value="Unassembled WGS sequence"/>
</dbReference>
<dbReference type="InterPro" id="IPR001633">
    <property type="entry name" value="EAL_dom"/>
</dbReference>